<feature type="compositionally biased region" description="Basic and acidic residues" evidence="2">
    <location>
        <begin position="70"/>
        <end position="80"/>
    </location>
</feature>
<name>A0ABD0JC79_9CAEN</name>
<evidence type="ECO:0000256" key="1">
    <source>
        <dbReference type="SAM" id="Coils"/>
    </source>
</evidence>
<comment type="caution">
    <text evidence="3">The sequence shown here is derived from an EMBL/GenBank/DDBJ whole genome shotgun (WGS) entry which is preliminary data.</text>
</comment>
<evidence type="ECO:0008006" key="5">
    <source>
        <dbReference type="Google" id="ProtNLM"/>
    </source>
</evidence>
<feature type="coiled-coil region" evidence="1">
    <location>
        <begin position="301"/>
        <end position="328"/>
    </location>
</feature>
<organism evidence="3 4">
    <name type="scientific">Batillaria attramentaria</name>
    <dbReference type="NCBI Taxonomy" id="370345"/>
    <lineage>
        <taxon>Eukaryota</taxon>
        <taxon>Metazoa</taxon>
        <taxon>Spiralia</taxon>
        <taxon>Lophotrochozoa</taxon>
        <taxon>Mollusca</taxon>
        <taxon>Gastropoda</taxon>
        <taxon>Caenogastropoda</taxon>
        <taxon>Sorbeoconcha</taxon>
        <taxon>Cerithioidea</taxon>
        <taxon>Batillariidae</taxon>
        <taxon>Batillaria</taxon>
    </lineage>
</organism>
<gene>
    <name evidence="3" type="ORF">BaRGS_00036351</name>
</gene>
<sequence>MDGQDIAFSSLCQVFLEFIEKVFGETHKGSLAEVLSEHGSRARHMTTNEIGVHLDSLIANLQDLRKSFSAVDDKDGRNRTADGSQEISSKMHSSGPPSAPARNHGDDYIQVEDSNTGSADFDASVSTSSVNADPGLSSQETVERRIAAFINHKQSEVNEMNVREFCYGLPDSENSCARVDAVFVGRAGSSSHLKVTRVFNTHGPQTRLAAAPHIDTQLQSNRRPTVSLEESVEERLRNVEEHLSVGKDSKMDMFSRLKVLEERVLFLEGVSPEYFKTGPPPPKRKKLEHLSAPAQPNPAQVKKEYQNLSDINQRIQELQTALQQKAKHDPMH</sequence>
<feature type="compositionally biased region" description="Polar residues" evidence="2">
    <location>
        <begin position="81"/>
        <end position="96"/>
    </location>
</feature>
<feature type="region of interest" description="Disordered" evidence="2">
    <location>
        <begin position="70"/>
        <end position="138"/>
    </location>
</feature>
<protein>
    <recommendedName>
        <fullName evidence="5">MAP3K12-binding inhibitory protein 1</fullName>
    </recommendedName>
</protein>
<feature type="region of interest" description="Disordered" evidence="2">
    <location>
        <begin position="273"/>
        <end position="300"/>
    </location>
</feature>
<reference evidence="3 4" key="1">
    <citation type="journal article" date="2023" name="Sci. Data">
        <title>Genome assembly of the Korean intertidal mud-creeper Batillaria attramentaria.</title>
        <authorList>
            <person name="Patra A.K."/>
            <person name="Ho P.T."/>
            <person name="Jun S."/>
            <person name="Lee S.J."/>
            <person name="Kim Y."/>
            <person name="Won Y.J."/>
        </authorList>
    </citation>
    <scope>NUCLEOTIDE SEQUENCE [LARGE SCALE GENOMIC DNA]</scope>
    <source>
        <strain evidence="3">Wonlab-2016</strain>
    </source>
</reference>
<accession>A0ABD0JC79</accession>
<evidence type="ECO:0000313" key="3">
    <source>
        <dbReference type="EMBL" id="KAK7469622.1"/>
    </source>
</evidence>
<proteinExistence type="predicted"/>
<evidence type="ECO:0000313" key="4">
    <source>
        <dbReference type="Proteomes" id="UP001519460"/>
    </source>
</evidence>
<feature type="compositionally biased region" description="Polar residues" evidence="2">
    <location>
        <begin position="112"/>
        <end position="138"/>
    </location>
</feature>
<dbReference type="AlphaFoldDB" id="A0ABD0JC79"/>
<dbReference type="Proteomes" id="UP001519460">
    <property type="component" value="Unassembled WGS sequence"/>
</dbReference>
<evidence type="ECO:0000256" key="2">
    <source>
        <dbReference type="SAM" id="MobiDB-lite"/>
    </source>
</evidence>
<dbReference type="EMBL" id="JACVVK020000510">
    <property type="protein sequence ID" value="KAK7469622.1"/>
    <property type="molecule type" value="Genomic_DNA"/>
</dbReference>
<keyword evidence="4" id="KW-1185">Reference proteome</keyword>
<keyword evidence="1" id="KW-0175">Coiled coil</keyword>